<name>A0A2P4XQ40_9STRA</name>
<proteinExistence type="predicted"/>
<protein>
    <submittedName>
        <fullName evidence="2">Voltage-gated Ion Channel (VIC) Superfamily</fullName>
    </submittedName>
</protein>
<dbReference type="EMBL" id="NCKW01008770">
    <property type="protein sequence ID" value="POM67690.1"/>
    <property type="molecule type" value="Genomic_DNA"/>
</dbReference>
<organism evidence="2 3">
    <name type="scientific">Phytophthora palmivora</name>
    <dbReference type="NCBI Taxonomy" id="4796"/>
    <lineage>
        <taxon>Eukaryota</taxon>
        <taxon>Sar</taxon>
        <taxon>Stramenopiles</taxon>
        <taxon>Oomycota</taxon>
        <taxon>Peronosporomycetes</taxon>
        <taxon>Peronosporales</taxon>
        <taxon>Peronosporaceae</taxon>
        <taxon>Phytophthora</taxon>
    </lineage>
</organism>
<feature type="transmembrane region" description="Helical" evidence="1">
    <location>
        <begin position="61"/>
        <end position="83"/>
    </location>
</feature>
<reference evidence="2 3" key="1">
    <citation type="journal article" date="2017" name="Genome Biol. Evol.">
        <title>Phytophthora megakarya and P. palmivora, closely related causal agents of cacao black pod rot, underwent increases in genome sizes and gene numbers by different mechanisms.</title>
        <authorList>
            <person name="Ali S.S."/>
            <person name="Shao J."/>
            <person name="Lary D.J."/>
            <person name="Kronmiller B."/>
            <person name="Shen D."/>
            <person name="Strem M.D."/>
            <person name="Amoako-Attah I."/>
            <person name="Akrofi A.Y."/>
            <person name="Begoude B.A."/>
            <person name="Ten Hoopen G.M."/>
            <person name="Coulibaly K."/>
            <person name="Kebe B.I."/>
            <person name="Melnick R.L."/>
            <person name="Guiltinan M.J."/>
            <person name="Tyler B.M."/>
            <person name="Meinhardt L.W."/>
            <person name="Bailey B.A."/>
        </authorList>
    </citation>
    <scope>NUCLEOTIDE SEQUENCE [LARGE SCALE GENOMIC DNA]</scope>
    <source>
        <strain evidence="3">sbr112.9</strain>
    </source>
</reference>
<evidence type="ECO:0000313" key="2">
    <source>
        <dbReference type="EMBL" id="POM67690.1"/>
    </source>
</evidence>
<keyword evidence="1" id="KW-1133">Transmembrane helix</keyword>
<comment type="caution">
    <text evidence="2">The sequence shown here is derived from an EMBL/GenBank/DDBJ whole genome shotgun (WGS) entry which is preliminary data.</text>
</comment>
<feature type="non-terminal residue" evidence="2">
    <location>
        <position position="168"/>
    </location>
</feature>
<gene>
    <name evidence="2" type="ORF">PHPALM_16259</name>
</gene>
<keyword evidence="3" id="KW-1185">Reference proteome</keyword>
<keyword evidence="1" id="KW-0812">Transmembrane</keyword>
<sequence length="168" mass="19061">MLLSVAQLQGSYYLPHWVSEDAFSIISFPLLGLILVNNLHHQREKRACAHRPGCIDTIPNSSFIVANVLRVIMAVLGLVRLFIRFGQLWKTKCHKNPTIRGKLYGLELIYTAIFPYPGFETFFSSDCGDAFVLLSLSTVFRSVSWGQLLYYPYPVRQKEKVASFSGNL</sequence>
<dbReference type="OrthoDB" id="73653at2759"/>
<evidence type="ECO:0000313" key="3">
    <source>
        <dbReference type="Proteomes" id="UP000237271"/>
    </source>
</evidence>
<dbReference type="AlphaFoldDB" id="A0A2P4XQ40"/>
<evidence type="ECO:0000256" key="1">
    <source>
        <dbReference type="SAM" id="Phobius"/>
    </source>
</evidence>
<dbReference type="Proteomes" id="UP000237271">
    <property type="component" value="Unassembled WGS sequence"/>
</dbReference>
<keyword evidence="1" id="KW-0472">Membrane</keyword>
<accession>A0A2P4XQ40</accession>
<feature type="transmembrane region" description="Helical" evidence="1">
    <location>
        <begin position="22"/>
        <end position="40"/>
    </location>
</feature>